<dbReference type="PRINTS" id="PR00096">
    <property type="entry name" value="GATASE"/>
</dbReference>
<dbReference type="SUPFAM" id="SSF52317">
    <property type="entry name" value="Class I glutamine amidotransferase-like"/>
    <property type="match status" value="1"/>
</dbReference>
<dbReference type="CDD" id="cd01741">
    <property type="entry name" value="GATase1_1"/>
    <property type="match status" value="1"/>
</dbReference>
<reference evidence="2 3" key="1">
    <citation type="submission" date="2019-03" db="EMBL/GenBank/DDBJ databases">
        <title>Paracraurococcus aquatilis NE82 genome sequence.</title>
        <authorList>
            <person name="Zhao Y."/>
            <person name="Du Z."/>
        </authorList>
    </citation>
    <scope>NUCLEOTIDE SEQUENCE [LARGE SCALE GENOMIC DNA]</scope>
    <source>
        <strain evidence="2 3">NE82</strain>
    </source>
</reference>
<accession>A0A4R4DKH9</accession>
<evidence type="ECO:0000259" key="1">
    <source>
        <dbReference type="Pfam" id="PF00117"/>
    </source>
</evidence>
<sequence length="253" mass="26509">MAPLLIIRAGSTFPAMIARMGDFSDWIAAGLGAPSVPVQVVDPRHEALPADASGVVITGSHAMVTDREAWSEAVARWLPGLIGREVPVLGICYGHQLLAHALGGAVAFHPEGIEIGTVRVRRTGACAGDPVLGHLPDSFPAQAIHRQTVATLPPGAEVLAANDVEPHHAVRYGRLAWGVQFHPEFSAEAMRGTIDHLAAELARDGLDPAALDAAVGPTPEAARVLQAFGALVEECCLRMRAGRQRPATQVAPA</sequence>
<organism evidence="2 3">
    <name type="scientific">Roseicella aquatilis</name>
    <dbReference type="NCBI Taxonomy" id="2527868"/>
    <lineage>
        <taxon>Bacteria</taxon>
        <taxon>Pseudomonadati</taxon>
        <taxon>Pseudomonadota</taxon>
        <taxon>Alphaproteobacteria</taxon>
        <taxon>Acetobacterales</taxon>
        <taxon>Roseomonadaceae</taxon>
        <taxon>Roseicella</taxon>
    </lineage>
</organism>
<dbReference type="OrthoDB" id="7365442at2"/>
<dbReference type="PANTHER" id="PTHR42695">
    <property type="entry name" value="GLUTAMINE AMIDOTRANSFERASE YLR126C-RELATED"/>
    <property type="match status" value="1"/>
</dbReference>
<evidence type="ECO:0000313" key="3">
    <source>
        <dbReference type="Proteomes" id="UP000295023"/>
    </source>
</evidence>
<keyword evidence="2" id="KW-0808">Transferase</keyword>
<name>A0A4R4DKH9_9PROT</name>
<dbReference type="Proteomes" id="UP000295023">
    <property type="component" value="Unassembled WGS sequence"/>
</dbReference>
<dbReference type="PANTHER" id="PTHR42695:SF5">
    <property type="entry name" value="GLUTAMINE AMIDOTRANSFERASE YLR126C-RELATED"/>
    <property type="match status" value="1"/>
</dbReference>
<dbReference type="InterPro" id="IPR017926">
    <property type="entry name" value="GATASE"/>
</dbReference>
<comment type="caution">
    <text evidence="2">The sequence shown here is derived from an EMBL/GenBank/DDBJ whole genome shotgun (WGS) entry which is preliminary data.</text>
</comment>
<dbReference type="EMBL" id="SKBM01000010">
    <property type="protein sequence ID" value="TCZ61310.1"/>
    <property type="molecule type" value="Genomic_DNA"/>
</dbReference>
<dbReference type="AlphaFoldDB" id="A0A4R4DKH9"/>
<dbReference type="Gene3D" id="3.40.50.880">
    <property type="match status" value="1"/>
</dbReference>
<dbReference type="InterPro" id="IPR044992">
    <property type="entry name" value="ChyE-like"/>
</dbReference>
<evidence type="ECO:0000313" key="2">
    <source>
        <dbReference type="EMBL" id="TCZ61310.1"/>
    </source>
</evidence>
<keyword evidence="2" id="KW-0315">Glutamine amidotransferase</keyword>
<proteinExistence type="predicted"/>
<dbReference type="NCBIfam" id="NF006562">
    <property type="entry name" value="PRK09065.1"/>
    <property type="match status" value="1"/>
</dbReference>
<gene>
    <name evidence="2" type="ORF">EXY23_12250</name>
</gene>
<dbReference type="RefSeq" id="WP_132289189.1">
    <property type="nucleotide sequence ID" value="NZ_SKBM01000010.1"/>
</dbReference>
<protein>
    <submittedName>
        <fullName evidence="2">Glutamine amidotransferase</fullName>
    </submittedName>
</protein>
<dbReference type="GO" id="GO:0005829">
    <property type="term" value="C:cytosol"/>
    <property type="evidence" value="ECO:0007669"/>
    <property type="project" value="TreeGrafter"/>
</dbReference>
<keyword evidence="3" id="KW-1185">Reference proteome</keyword>
<feature type="domain" description="Glutamine amidotransferase" evidence="1">
    <location>
        <begin position="23"/>
        <end position="190"/>
    </location>
</feature>
<dbReference type="PROSITE" id="PS51273">
    <property type="entry name" value="GATASE_TYPE_1"/>
    <property type="match status" value="1"/>
</dbReference>
<dbReference type="GO" id="GO:0016740">
    <property type="term" value="F:transferase activity"/>
    <property type="evidence" value="ECO:0007669"/>
    <property type="project" value="UniProtKB-KW"/>
</dbReference>
<dbReference type="InterPro" id="IPR029062">
    <property type="entry name" value="Class_I_gatase-like"/>
</dbReference>
<dbReference type="Pfam" id="PF00117">
    <property type="entry name" value="GATase"/>
    <property type="match status" value="1"/>
</dbReference>